<dbReference type="AlphaFoldDB" id="A0A4Y9Y1I6"/>
<evidence type="ECO:0000313" key="2">
    <source>
        <dbReference type="EMBL" id="TFY56200.1"/>
    </source>
</evidence>
<protein>
    <submittedName>
        <fullName evidence="2">Uncharacterized protein</fullName>
    </submittedName>
</protein>
<dbReference type="Proteomes" id="UP000298327">
    <property type="component" value="Unassembled WGS sequence"/>
</dbReference>
<gene>
    <name evidence="2" type="ORF">EVG20_g9022</name>
</gene>
<dbReference type="EMBL" id="SEOQ01000848">
    <property type="protein sequence ID" value="TFY56200.1"/>
    <property type="molecule type" value="Genomic_DNA"/>
</dbReference>
<evidence type="ECO:0000313" key="3">
    <source>
        <dbReference type="Proteomes" id="UP000298327"/>
    </source>
</evidence>
<keyword evidence="3" id="KW-1185">Reference proteome</keyword>
<feature type="region of interest" description="Disordered" evidence="1">
    <location>
        <begin position="1"/>
        <end position="157"/>
    </location>
</feature>
<name>A0A4Y9Y1I6_9AGAM</name>
<dbReference type="OrthoDB" id="10523438at2759"/>
<comment type="caution">
    <text evidence="2">The sequence shown here is derived from an EMBL/GenBank/DDBJ whole genome shotgun (WGS) entry which is preliminary data.</text>
</comment>
<proteinExistence type="predicted"/>
<sequence>MPSVAEIYPENSRRSESATPQPLESPSIHVGGGSLAAAGFPPQHHDLDLTHRLNGLSLRPEPNGLQSEHNRINGLGHSPPPTTPNAPEDNARPLMFNPELTDPLRPRTAGRLARPTESQVSNDIRNTERARGQRDVDRAEPTSAFGPSPVHSNSLPQIDMNIRSPFAVPSGRAQMNPLQESGTVDAGLPRPAEPSSNVFAEDLLFGTEFDPGIGGMDMLNMEEINFWINHSE</sequence>
<feature type="compositionally biased region" description="Basic and acidic residues" evidence="1">
    <location>
        <begin position="125"/>
        <end position="140"/>
    </location>
</feature>
<evidence type="ECO:0000256" key="1">
    <source>
        <dbReference type="SAM" id="MobiDB-lite"/>
    </source>
</evidence>
<reference evidence="2 3" key="1">
    <citation type="submission" date="2019-02" db="EMBL/GenBank/DDBJ databases">
        <title>Genome sequencing of the rare red list fungi Dentipellis fragilis.</title>
        <authorList>
            <person name="Buettner E."/>
            <person name="Kellner H."/>
        </authorList>
    </citation>
    <scope>NUCLEOTIDE SEQUENCE [LARGE SCALE GENOMIC DNA]</scope>
    <source>
        <strain evidence="2 3">DSM 105465</strain>
    </source>
</reference>
<organism evidence="2 3">
    <name type="scientific">Dentipellis fragilis</name>
    <dbReference type="NCBI Taxonomy" id="205917"/>
    <lineage>
        <taxon>Eukaryota</taxon>
        <taxon>Fungi</taxon>
        <taxon>Dikarya</taxon>
        <taxon>Basidiomycota</taxon>
        <taxon>Agaricomycotina</taxon>
        <taxon>Agaricomycetes</taxon>
        <taxon>Russulales</taxon>
        <taxon>Hericiaceae</taxon>
        <taxon>Dentipellis</taxon>
    </lineage>
</organism>
<accession>A0A4Y9Y1I6</accession>